<dbReference type="GeneID" id="77812366"/>
<feature type="region of interest" description="Disordered" evidence="1">
    <location>
        <begin position="192"/>
        <end position="218"/>
    </location>
</feature>
<evidence type="ECO:0000313" key="3">
    <source>
        <dbReference type="Proteomes" id="UP001164743"/>
    </source>
</evidence>
<evidence type="ECO:0000256" key="1">
    <source>
        <dbReference type="SAM" id="MobiDB-lite"/>
    </source>
</evidence>
<sequence length="747" mass="80939">MAETPNIDRSCISRNDYSERGNTGPPTTTRNTPKPKPKLPRARGRSTTTRAPTVGTALQSDAGATAGENGGSSCQSIRVNSNLENSGKADRFDDNATVTISQKLDEFDQKKKDIQSIDSSSTSSAFKPSLLSIATTSHPADNPNEDLPSTAGPSACSASELAATIHLRHHSVDPQPINDHPQLRFNPIVRIIPNPDEENSSDEENHSRRSRSRSRRRPVRLCTKKIALPLNISTSSLIGIGHHHNHSNASLTANSPSAVVTSRELFAQTRKEIDEDEQFIPDVPRYLNLTLPSITRQPNRRALRREEKHRLERWKQMGGNHKSNLKPSTLSNLHHLSPGLRERLNNATVPVQLSTNTAINSIASSISPNDDWEQQAQNTPFSKQVTSVDSNAQVMNSEPVGPISPPTPVTTNALKLTSPQASNSVVDQMIPAESKSCSPLETNGRRISRFKWFGQKARSVRLDRQQNDAGDPGKANTSPPAGSIGDSPGASLQKSPTHISFGRPSLPVTPDQSLQGAPLKRVSTPRVLTQGAMTSGAPLQRTATPTTPFLRPSATPLQDSSALGASLEKSSTPGAALQRSATTGTRRSKPTHIAFFKKLTNWRKTPPPSNHTEPTTTSTSEFVDDVIIISANSPPFANSSIQNLSNVSLMLAPEGKTKPNFATDKWGSKKEVPLRECCQVCLSSANIETGTNHEDQLSAGALKHYHKKSWILQDTLRQGGIPSQQIKLISAELGAPYTSWISQLPNP</sequence>
<proteinExistence type="predicted"/>
<organism evidence="2 3">
    <name type="scientific">Puccinia triticina</name>
    <dbReference type="NCBI Taxonomy" id="208348"/>
    <lineage>
        <taxon>Eukaryota</taxon>
        <taxon>Fungi</taxon>
        <taxon>Dikarya</taxon>
        <taxon>Basidiomycota</taxon>
        <taxon>Pucciniomycotina</taxon>
        <taxon>Pucciniomycetes</taxon>
        <taxon>Pucciniales</taxon>
        <taxon>Pucciniaceae</taxon>
        <taxon>Puccinia</taxon>
    </lineage>
</organism>
<name>A0ABY7CPI3_9BASI</name>
<reference evidence="2" key="1">
    <citation type="submission" date="2022-10" db="EMBL/GenBank/DDBJ databases">
        <title>Puccinia triticina Genome sequencing and assembly.</title>
        <authorList>
            <person name="Li C."/>
        </authorList>
    </citation>
    <scope>NUCLEOTIDE SEQUENCE</scope>
    <source>
        <strain evidence="2">Pt15</strain>
    </source>
</reference>
<feature type="region of interest" description="Disordered" evidence="1">
    <location>
        <begin position="134"/>
        <end position="155"/>
    </location>
</feature>
<keyword evidence="3" id="KW-1185">Reference proteome</keyword>
<feature type="region of interest" description="Disordered" evidence="1">
    <location>
        <begin position="1"/>
        <end position="78"/>
    </location>
</feature>
<feature type="compositionally biased region" description="Low complexity" evidence="1">
    <location>
        <begin position="20"/>
        <end position="32"/>
    </location>
</feature>
<feature type="compositionally biased region" description="Polar residues" evidence="1">
    <location>
        <begin position="555"/>
        <end position="585"/>
    </location>
</feature>
<feature type="compositionally biased region" description="Basic residues" evidence="1">
    <location>
        <begin position="208"/>
        <end position="218"/>
    </location>
</feature>
<protein>
    <submittedName>
        <fullName evidence="2">Uncharacterized protein</fullName>
    </submittedName>
</protein>
<dbReference type="EMBL" id="CP110427">
    <property type="protein sequence ID" value="WAQ87094.1"/>
    <property type="molecule type" value="Genomic_DNA"/>
</dbReference>
<feature type="compositionally biased region" description="Polar residues" evidence="1">
    <location>
        <begin position="45"/>
        <end position="59"/>
    </location>
</feature>
<dbReference type="RefSeq" id="XP_053022649.1">
    <property type="nucleotide sequence ID" value="XM_053171471.1"/>
</dbReference>
<dbReference type="Proteomes" id="UP001164743">
    <property type="component" value="Chromosome 7A"/>
</dbReference>
<evidence type="ECO:0000313" key="2">
    <source>
        <dbReference type="EMBL" id="WAQ87094.1"/>
    </source>
</evidence>
<accession>A0ABY7CPI3</accession>
<feature type="region of interest" description="Disordered" evidence="1">
    <location>
        <begin position="459"/>
        <end position="589"/>
    </location>
</feature>
<gene>
    <name evidence="2" type="ORF">PtA15_7A825</name>
</gene>
<feature type="compositionally biased region" description="Basic residues" evidence="1">
    <location>
        <begin position="33"/>
        <end position="44"/>
    </location>
</feature>